<dbReference type="Gene3D" id="3.30.470.30">
    <property type="entry name" value="DNA ligase/mRNA capping enzyme"/>
    <property type="match status" value="1"/>
</dbReference>
<dbReference type="FunFam" id="3.30.470.30:FF:000001">
    <property type="entry name" value="DNA ligase"/>
    <property type="match status" value="1"/>
</dbReference>
<feature type="binding site" evidence="11">
    <location>
        <position position="310"/>
    </location>
    <ligand>
        <name>NAD(+)</name>
        <dbReference type="ChEBI" id="CHEBI:57540"/>
    </ligand>
</feature>
<feature type="binding site" evidence="11">
    <location>
        <position position="404"/>
    </location>
    <ligand>
        <name>Zn(2+)</name>
        <dbReference type="ChEBI" id="CHEBI:29105"/>
    </ligand>
</feature>
<dbReference type="GO" id="GO:0003911">
    <property type="term" value="F:DNA ligase (NAD+) activity"/>
    <property type="evidence" value="ECO:0007669"/>
    <property type="project" value="UniProtKB-UniRule"/>
</dbReference>
<dbReference type="Pfam" id="PF01653">
    <property type="entry name" value="DNA_ligase_aden"/>
    <property type="match status" value="1"/>
</dbReference>
<dbReference type="Pfam" id="PF03120">
    <property type="entry name" value="OB_DNA_ligase"/>
    <property type="match status" value="1"/>
</dbReference>
<protein>
    <recommendedName>
        <fullName evidence="11">DNA ligase</fullName>
        <ecNumber evidence="11">6.5.1.2</ecNumber>
    </recommendedName>
    <alternativeName>
        <fullName evidence="11">Polydeoxyribonucleotide synthase [NAD(+)]</fullName>
    </alternativeName>
</protein>
<dbReference type="KEGG" id="ocy:OSSY52_19930"/>
<keyword evidence="6 11" id="KW-0862">Zinc</keyword>
<dbReference type="PROSITE" id="PS50172">
    <property type="entry name" value="BRCT"/>
    <property type="match status" value="1"/>
</dbReference>
<dbReference type="EC" id="6.5.1.2" evidence="11"/>
<dbReference type="InterPro" id="IPR041663">
    <property type="entry name" value="DisA/LigA_HHH"/>
</dbReference>
<dbReference type="InterPro" id="IPR004150">
    <property type="entry name" value="NAD_DNA_ligase_OB"/>
</dbReference>
<dbReference type="SMART" id="SM00532">
    <property type="entry name" value="LIGANc"/>
    <property type="match status" value="1"/>
</dbReference>
<dbReference type="PANTHER" id="PTHR23389">
    <property type="entry name" value="CHROMOSOME TRANSMISSION FIDELITY FACTOR 18"/>
    <property type="match status" value="1"/>
</dbReference>
<feature type="binding site" evidence="11">
    <location>
        <position position="423"/>
    </location>
    <ligand>
        <name>Zn(2+)</name>
        <dbReference type="ChEBI" id="CHEBI:29105"/>
    </ligand>
</feature>
<dbReference type="SUPFAM" id="SSF47781">
    <property type="entry name" value="RuvA domain 2-like"/>
    <property type="match status" value="1"/>
</dbReference>
<dbReference type="FunCoup" id="A0A7G1GBN6">
    <property type="interactions" value="299"/>
</dbReference>
<dbReference type="Gene3D" id="6.20.10.30">
    <property type="match status" value="1"/>
</dbReference>
<evidence type="ECO:0000256" key="10">
    <source>
        <dbReference type="ARBA" id="ARBA00034005"/>
    </source>
</evidence>
<dbReference type="GO" id="GO:0046872">
    <property type="term" value="F:metal ion binding"/>
    <property type="evidence" value="ECO:0007669"/>
    <property type="project" value="UniProtKB-KW"/>
</dbReference>
<organism evidence="13 14">
    <name type="scientific">Tepiditoga spiralis</name>
    <dbReference type="NCBI Taxonomy" id="2108365"/>
    <lineage>
        <taxon>Bacteria</taxon>
        <taxon>Thermotogati</taxon>
        <taxon>Thermotogota</taxon>
        <taxon>Thermotogae</taxon>
        <taxon>Petrotogales</taxon>
        <taxon>Petrotogaceae</taxon>
        <taxon>Tepiditoga</taxon>
    </lineage>
</organism>
<dbReference type="Pfam" id="PF00533">
    <property type="entry name" value="BRCT"/>
    <property type="match status" value="1"/>
</dbReference>
<dbReference type="GO" id="GO:0003677">
    <property type="term" value="F:DNA binding"/>
    <property type="evidence" value="ECO:0007669"/>
    <property type="project" value="InterPro"/>
</dbReference>
<dbReference type="NCBIfam" id="TIGR00575">
    <property type="entry name" value="dnlj"/>
    <property type="match status" value="1"/>
</dbReference>
<feature type="binding site" evidence="11">
    <location>
        <position position="286"/>
    </location>
    <ligand>
        <name>NAD(+)</name>
        <dbReference type="ChEBI" id="CHEBI:57540"/>
    </ligand>
</feature>
<feature type="binding site" evidence="11">
    <location>
        <position position="428"/>
    </location>
    <ligand>
        <name>Zn(2+)</name>
        <dbReference type="ChEBI" id="CHEBI:29105"/>
    </ligand>
</feature>
<dbReference type="CDD" id="cd17748">
    <property type="entry name" value="BRCT_DNA_ligase_like"/>
    <property type="match status" value="1"/>
</dbReference>
<feature type="active site" description="N6-AMP-lysine intermediate" evidence="11">
    <location>
        <position position="115"/>
    </location>
</feature>
<dbReference type="Proteomes" id="UP000516361">
    <property type="component" value="Chromosome"/>
</dbReference>
<keyword evidence="14" id="KW-1185">Reference proteome</keyword>
<evidence type="ECO:0000256" key="3">
    <source>
        <dbReference type="ARBA" id="ARBA00022705"/>
    </source>
</evidence>
<sequence>MSVPAKLREKYEKLKKEIEEHNYRYYIKSDPIISDTQYDKIFKELITLEENFPELKTQDSPTQRVGGIIVNEFKKVEHTLPMLSLDNTYNEKDIIDFNQKIIKNFPNVKYYCELKIDGVSISLKYKKGKLIQALTRGDGIFGEDVTQNIKTIRSIPLNLNEKIDIEVRGEVFMPINEFKRINEEREIEGLNIFANPRNSAAGTLKLLDSSKVSKRRLDAFIYYILFPNNYNLKTQEEAMIFLKKLGFKINEHNKICKNENELIDYWIYWSNNRKNLDYDIDGAVAKVNEFSMQRELGETSRAPRWAIAFKFKAERKLTQIKNIKLQVGSSGIITPVAEFEAIQLEGSTVKKASLHNFEYIKERDIREKDFVYVEKAGGIIPQVVGVKIEKRTGEEKIILEPQKCPECGGKTGKINPSEVAIRCLNPLCPAKLIRILENFVSRDGMNIEGLGPKLIERMVKSKLISDPSDLYYLNSFKLATLGSGIGIKTINNLLSEIEKSKDSDLENLLFALGIPLVGIKNAKNLAIKFKSIDKIQTSTLHELMEVEGIGEDMARSIKEFFNQEDVKKILLKLKNANVNTVYKKEVKEGKLSGYIVSQTGELKNMNRREFSKYVESKGGIFSNNVTKKTKILVVGENPGSKLEKAKKFGISIMLEEEFFKNYN</sequence>
<evidence type="ECO:0000256" key="1">
    <source>
        <dbReference type="ARBA" id="ARBA00004067"/>
    </source>
</evidence>
<dbReference type="SMART" id="SM00278">
    <property type="entry name" value="HhH1"/>
    <property type="match status" value="3"/>
</dbReference>
<keyword evidence="2 11" id="KW-0436">Ligase</keyword>
<comment type="similarity">
    <text evidence="11">Belongs to the NAD-dependent DNA ligase family. LigA subfamily.</text>
</comment>
<feature type="binding site" evidence="11">
    <location>
        <position position="170"/>
    </location>
    <ligand>
        <name>NAD(+)</name>
        <dbReference type="ChEBI" id="CHEBI:57540"/>
    </ligand>
</feature>
<dbReference type="FunFam" id="1.10.150.20:FF:000006">
    <property type="entry name" value="DNA ligase"/>
    <property type="match status" value="1"/>
</dbReference>
<evidence type="ECO:0000256" key="8">
    <source>
        <dbReference type="ARBA" id="ARBA00023027"/>
    </source>
</evidence>
<comment type="cofactor">
    <cofactor evidence="11">
        <name>Mg(2+)</name>
        <dbReference type="ChEBI" id="CHEBI:18420"/>
    </cofactor>
    <cofactor evidence="11">
        <name>Mn(2+)</name>
        <dbReference type="ChEBI" id="CHEBI:29035"/>
    </cofactor>
</comment>
<evidence type="ECO:0000256" key="4">
    <source>
        <dbReference type="ARBA" id="ARBA00022723"/>
    </source>
</evidence>
<dbReference type="EMBL" id="AP018712">
    <property type="protein sequence ID" value="BBE31852.1"/>
    <property type="molecule type" value="Genomic_DNA"/>
</dbReference>
<dbReference type="SMART" id="SM00292">
    <property type="entry name" value="BRCT"/>
    <property type="match status" value="1"/>
</dbReference>
<dbReference type="SUPFAM" id="SSF50249">
    <property type="entry name" value="Nucleic acid-binding proteins"/>
    <property type="match status" value="1"/>
</dbReference>
<feature type="binding site" evidence="11">
    <location>
        <begin position="84"/>
        <end position="85"/>
    </location>
    <ligand>
        <name>NAD(+)</name>
        <dbReference type="ChEBI" id="CHEBI:57540"/>
    </ligand>
</feature>
<dbReference type="GO" id="GO:0006260">
    <property type="term" value="P:DNA replication"/>
    <property type="evidence" value="ECO:0007669"/>
    <property type="project" value="UniProtKB-KW"/>
</dbReference>
<dbReference type="GO" id="GO:0006281">
    <property type="term" value="P:DNA repair"/>
    <property type="evidence" value="ECO:0007669"/>
    <property type="project" value="UniProtKB-KW"/>
</dbReference>
<dbReference type="CDD" id="cd00114">
    <property type="entry name" value="LIGANc"/>
    <property type="match status" value="1"/>
</dbReference>
<dbReference type="NCBIfam" id="NF005932">
    <property type="entry name" value="PRK07956.1"/>
    <property type="match status" value="1"/>
</dbReference>
<feature type="binding site" evidence="11">
    <location>
        <position position="407"/>
    </location>
    <ligand>
        <name>Zn(2+)</name>
        <dbReference type="ChEBI" id="CHEBI:29105"/>
    </ligand>
</feature>
<dbReference type="SUPFAM" id="SSF52113">
    <property type="entry name" value="BRCT domain"/>
    <property type="match status" value="1"/>
</dbReference>
<keyword evidence="9 11" id="KW-0234">DNA repair</keyword>
<dbReference type="PIRSF" id="PIRSF001604">
    <property type="entry name" value="LigA"/>
    <property type="match status" value="1"/>
</dbReference>
<feature type="binding site" evidence="11">
    <location>
        <position position="136"/>
    </location>
    <ligand>
        <name>NAD(+)</name>
        <dbReference type="ChEBI" id="CHEBI:57540"/>
    </ligand>
</feature>
<comment type="function">
    <text evidence="1 11">DNA ligase that catalyzes the formation of phosphodiester linkages between 5'-phosphoryl and 3'-hydroxyl groups in double-stranded DNA using NAD as a coenzyme and as the energy source for the reaction. It is essential for DNA replication and repair of damaged DNA.</text>
</comment>
<dbReference type="InterPro" id="IPR013840">
    <property type="entry name" value="DNAligase_N"/>
</dbReference>
<reference evidence="13 14" key="1">
    <citation type="submission" date="2018-06" db="EMBL/GenBank/DDBJ databases">
        <title>Genome sequencing of Oceanotoga sp. sy52.</title>
        <authorList>
            <person name="Mori K."/>
        </authorList>
    </citation>
    <scope>NUCLEOTIDE SEQUENCE [LARGE SCALE GENOMIC DNA]</scope>
    <source>
        <strain evidence="14">sy52</strain>
    </source>
</reference>
<evidence type="ECO:0000256" key="2">
    <source>
        <dbReference type="ARBA" id="ARBA00022598"/>
    </source>
</evidence>
<dbReference type="AlphaFoldDB" id="A0A7G1GBN6"/>
<evidence type="ECO:0000313" key="13">
    <source>
        <dbReference type="EMBL" id="BBE31852.1"/>
    </source>
</evidence>
<keyword evidence="11" id="KW-0464">Manganese</keyword>
<dbReference type="InterPro" id="IPR012340">
    <property type="entry name" value="NA-bd_OB-fold"/>
</dbReference>
<dbReference type="InterPro" id="IPR001357">
    <property type="entry name" value="BRCT_dom"/>
</dbReference>
<dbReference type="Pfam" id="PF12826">
    <property type="entry name" value="HHH_2"/>
    <property type="match status" value="1"/>
</dbReference>
<keyword evidence="4 11" id="KW-0479">Metal-binding</keyword>
<keyword evidence="5 11" id="KW-0227">DNA damage</keyword>
<name>A0A7G1GBN6_9BACT</name>
<keyword evidence="8 11" id="KW-0520">NAD</keyword>
<dbReference type="InterPro" id="IPR004149">
    <property type="entry name" value="Znf_DNAligase_C4"/>
</dbReference>
<dbReference type="InterPro" id="IPR013839">
    <property type="entry name" value="DNAligase_adenylation"/>
</dbReference>
<dbReference type="InterPro" id="IPR003583">
    <property type="entry name" value="Hlx-hairpin-Hlx_DNA-bd_motif"/>
</dbReference>
<evidence type="ECO:0000313" key="14">
    <source>
        <dbReference type="Proteomes" id="UP000516361"/>
    </source>
</evidence>
<feature type="binding site" evidence="11">
    <location>
        <position position="113"/>
    </location>
    <ligand>
        <name>NAD(+)</name>
        <dbReference type="ChEBI" id="CHEBI:57540"/>
    </ligand>
</feature>
<dbReference type="Gene3D" id="1.10.287.610">
    <property type="entry name" value="Helix hairpin bin"/>
    <property type="match status" value="1"/>
</dbReference>
<comment type="catalytic activity">
    <reaction evidence="10 11">
        <text>NAD(+) + (deoxyribonucleotide)n-3'-hydroxyl + 5'-phospho-(deoxyribonucleotide)m = (deoxyribonucleotide)n+m + AMP + beta-nicotinamide D-nucleotide.</text>
        <dbReference type="EC" id="6.5.1.2"/>
    </reaction>
</comment>
<dbReference type="HAMAP" id="MF_01588">
    <property type="entry name" value="DNA_ligase_A"/>
    <property type="match status" value="1"/>
</dbReference>
<dbReference type="InterPro" id="IPR010994">
    <property type="entry name" value="RuvA_2-like"/>
</dbReference>
<dbReference type="InterPro" id="IPR018239">
    <property type="entry name" value="DNA_ligase_AS"/>
</dbReference>
<evidence type="ECO:0000256" key="11">
    <source>
        <dbReference type="HAMAP-Rule" id="MF_01588"/>
    </source>
</evidence>
<dbReference type="Gene3D" id="2.40.50.140">
    <property type="entry name" value="Nucleic acid-binding proteins"/>
    <property type="match status" value="1"/>
</dbReference>
<keyword evidence="7 11" id="KW-0460">Magnesium</keyword>
<dbReference type="GO" id="GO:0005829">
    <property type="term" value="C:cytosol"/>
    <property type="evidence" value="ECO:0007669"/>
    <property type="project" value="TreeGrafter"/>
</dbReference>
<dbReference type="Gene3D" id="1.10.150.20">
    <property type="entry name" value="5' to 3' exonuclease, C-terminal subdomain"/>
    <property type="match status" value="2"/>
</dbReference>
<evidence type="ECO:0000256" key="7">
    <source>
        <dbReference type="ARBA" id="ARBA00022842"/>
    </source>
</evidence>
<proteinExistence type="inferred from homology"/>
<dbReference type="InterPro" id="IPR001679">
    <property type="entry name" value="DNA_ligase"/>
</dbReference>
<evidence type="ECO:0000259" key="12">
    <source>
        <dbReference type="PROSITE" id="PS50172"/>
    </source>
</evidence>
<keyword evidence="3 11" id="KW-0235">DNA replication</keyword>
<dbReference type="InParanoid" id="A0A7G1GBN6"/>
<dbReference type="RefSeq" id="WP_190614666.1">
    <property type="nucleotide sequence ID" value="NZ_AP018712.1"/>
</dbReference>
<dbReference type="SUPFAM" id="SSF56091">
    <property type="entry name" value="DNA ligase/mRNA capping enzyme, catalytic domain"/>
    <property type="match status" value="1"/>
</dbReference>
<feature type="domain" description="BRCT" evidence="12">
    <location>
        <begin position="586"/>
        <end position="663"/>
    </location>
</feature>
<dbReference type="InterPro" id="IPR036420">
    <property type="entry name" value="BRCT_dom_sf"/>
</dbReference>
<dbReference type="PROSITE" id="PS01055">
    <property type="entry name" value="DNA_LIGASE_N1"/>
    <property type="match status" value="1"/>
</dbReference>
<dbReference type="Pfam" id="PF03119">
    <property type="entry name" value="DNA_ligase_ZBD"/>
    <property type="match status" value="1"/>
</dbReference>
<evidence type="ECO:0000256" key="5">
    <source>
        <dbReference type="ARBA" id="ARBA00022763"/>
    </source>
</evidence>
<feature type="binding site" evidence="11">
    <location>
        <begin position="35"/>
        <end position="39"/>
    </location>
    <ligand>
        <name>NAD(+)</name>
        <dbReference type="ChEBI" id="CHEBI:57540"/>
    </ligand>
</feature>
<evidence type="ECO:0000256" key="9">
    <source>
        <dbReference type="ARBA" id="ARBA00023204"/>
    </source>
</evidence>
<dbReference type="PANTHER" id="PTHR23389:SF9">
    <property type="entry name" value="DNA LIGASE"/>
    <property type="match status" value="1"/>
</dbReference>
<evidence type="ECO:0000256" key="6">
    <source>
        <dbReference type="ARBA" id="ARBA00022833"/>
    </source>
</evidence>
<accession>A0A7G1GBN6</accession>
<dbReference type="Gene3D" id="3.40.50.10190">
    <property type="entry name" value="BRCT domain"/>
    <property type="match status" value="1"/>
</dbReference>
<gene>
    <name evidence="11 13" type="primary">ligA</name>
    <name evidence="13" type="ORF">OSSY52_19930</name>
</gene>
<dbReference type="FunFam" id="1.10.287.610:FF:000002">
    <property type="entry name" value="DNA ligase"/>
    <property type="match status" value="1"/>
</dbReference>